<protein>
    <submittedName>
        <fullName evidence="4">FAD-binding oxidoreductase</fullName>
    </submittedName>
</protein>
<keyword evidence="2" id="KW-1133">Transmembrane helix</keyword>
<dbReference type="SUPFAM" id="SSF51905">
    <property type="entry name" value="FAD/NAD(P)-binding domain"/>
    <property type="match status" value="1"/>
</dbReference>
<dbReference type="Pfam" id="PF01266">
    <property type="entry name" value="DAO"/>
    <property type="match status" value="1"/>
</dbReference>
<dbReference type="AlphaFoldDB" id="A0AAW3ZJL4"/>
<reference evidence="4 5" key="1">
    <citation type="submission" date="2020-09" db="EMBL/GenBank/DDBJ databases">
        <title>Pseudoxanthomonas sp. CAU 1598 isolated from sand of Yaerae Beach.</title>
        <authorList>
            <person name="Kim W."/>
        </authorList>
    </citation>
    <scope>NUCLEOTIDE SEQUENCE [LARGE SCALE GENOMIC DNA]</scope>
    <source>
        <strain evidence="4 5">CAU 1598</strain>
    </source>
</reference>
<organism evidence="4 5">
    <name type="scientific">Pseudomarimonas arenosa</name>
    <dbReference type="NCBI Taxonomy" id="2774145"/>
    <lineage>
        <taxon>Bacteria</taxon>
        <taxon>Pseudomonadati</taxon>
        <taxon>Pseudomonadota</taxon>
        <taxon>Gammaproteobacteria</taxon>
        <taxon>Lysobacterales</taxon>
        <taxon>Lysobacteraceae</taxon>
        <taxon>Pseudomarimonas</taxon>
    </lineage>
</organism>
<evidence type="ECO:0000256" key="2">
    <source>
        <dbReference type="SAM" id="Phobius"/>
    </source>
</evidence>
<dbReference type="InterPro" id="IPR006076">
    <property type="entry name" value="FAD-dep_OxRdtase"/>
</dbReference>
<dbReference type="InterPro" id="IPR036188">
    <property type="entry name" value="FAD/NAD-bd_sf"/>
</dbReference>
<feature type="domain" description="FAD dependent oxidoreductase" evidence="3">
    <location>
        <begin position="10"/>
        <end position="343"/>
    </location>
</feature>
<sequence>MSSQRGGAWDAVVVGGGFYGAVLALYLKVRRRLPRVLLIEREASLLSRASYGNQARVHNGYHYPRSYTTAFRSRANLPHFVRDFPSAVQSDFTKLYAIARHDTKVTANQFERFCRAIGAAARPAEKRWVDLFDRRLIEAVFEVEEFAFDATKLAAQCEAALRANAVEIGYGCKATAVARRGEAVELTVKQGAEASTESTSYVFNCTYAGLNSFGASDTELKREFAEIALVKPPAVLQRVGITIMDGPFFSIMPFPARSLHSFTHVRYTPHRTLRADSATKTTGQSHSRFDRMQRDARRLLPVMEQCEHVESIFEVKALLPRNEVDDGRPILLERSLIPGVYSILGGKIDNIYDVLHKLDEEPLRGGVSASGTEMRIDEWMP</sequence>
<keyword evidence="2" id="KW-0472">Membrane</keyword>
<name>A0AAW3ZJL4_9GAMM</name>
<evidence type="ECO:0000259" key="3">
    <source>
        <dbReference type="Pfam" id="PF01266"/>
    </source>
</evidence>
<dbReference type="RefSeq" id="WP_192028237.1">
    <property type="nucleotide sequence ID" value="NZ_JACYTR010000005.1"/>
</dbReference>
<keyword evidence="5" id="KW-1185">Reference proteome</keyword>
<evidence type="ECO:0000313" key="4">
    <source>
        <dbReference type="EMBL" id="MBD8524887.1"/>
    </source>
</evidence>
<dbReference type="Gene3D" id="3.50.50.60">
    <property type="entry name" value="FAD/NAD(P)-binding domain"/>
    <property type="match status" value="1"/>
</dbReference>
<evidence type="ECO:0000313" key="5">
    <source>
        <dbReference type="Proteomes" id="UP000613768"/>
    </source>
</evidence>
<comment type="caution">
    <text evidence="4">The sequence shown here is derived from an EMBL/GenBank/DDBJ whole genome shotgun (WGS) entry which is preliminary data.</text>
</comment>
<dbReference type="Proteomes" id="UP000613768">
    <property type="component" value="Unassembled WGS sequence"/>
</dbReference>
<keyword evidence="2" id="KW-0812">Transmembrane</keyword>
<proteinExistence type="predicted"/>
<dbReference type="EMBL" id="JACYTR010000005">
    <property type="protein sequence ID" value="MBD8524887.1"/>
    <property type="molecule type" value="Genomic_DNA"/>
</dbReference>
<evidence type="ECO:0000256" key="1">
    <source>
        <dbReference type="ARBA" id="ARBA00023002"/>
    </source>
</evidence>
<dbReference type="Gene3D" id="3.30.9.10">
    <property type="entry name" value="D-Amino Acid Oxidase, subunit A, domain 2"/>
    <property type="match status" value="1"/>
</dbReference>
<keyword evidence="1" id="KW-0560">Oxidoreductase</keyword>
<feature type="transmembrane region" description="Helical" evidence="2">
    <location>
        <begin position="6"/>
        <end position="27"/>
    </location>
</feature>
<accession>A0AAW3ZJL4</accession>
<dbReference type="GO" id="GO:0016491">
    <property type="term" value="F:oxidoreductase activity"/>
    <property type="evidence" value="ECO:0007669"/>
    <property type="project" value="UniProtKB-KW"/>
</dbReference>
<gene>
    <name evidence="4" type="ORF">IFO71_03940</name>
</gene>